<keyword evidence="4" id="KW-1185">Reference proteome</keyword>
<keyword evidence="1" id="KW-1133">Transmembrane helix</keyword>
<accession>A0A1G6NVW7</accession>
<keyword evidence="1" id="KW-0812">Transmembrane</keyword>
<dbReference type="Proteomes" id="UP000198757">
    <property type="component" value="Unassembled WGS sequence"/>
</dbReference>
<sequence length="146" mass="15631">MNTFFLSGLMLLCISCLHAQTDTLPQVQRLTDQYQQLSARRYKTGRSLLITAISCSVVGTVLVVIGAEKANSSSNEWFAGLEETATGAIFYIVGLGTGIASIPVLASARKYKRKAAALTPQLGVQHILLPANLVKNQLAAGVVLHF</sequence>
<protein>
    <submittedName>
        <fullName evidence="3">Uncharacterized protein</fullName>
    </submittedName>
</protein>
<reference evidence="4" key="1">
    <citation type="submission" date="2016-10" db="EMBL/GenBank/DDBJ databases">
        <authorList>
            <person name="Varghese N."/>
            <person name="Submissions S."/>
        </authorList>
    </citation>
    <scope>NUCLEOTIDE SEQUENCE [LARGE SCALE GENOMIC DNA]</scope>
    <source>
        <strain evidence="4">DSM 25811 / CCM 8410 / LMG 26954 / E90</strain>
    </source>
</reference>
<evidence type="ECO:0000313" key="4">
    <source>
        <dbReference type="Proteomes" id="UP000198757"/>
    </source>
</evidence>
<proteinExistence type="predicted"/>
<evidence type="ECO:0000313" key="3">
    <source>
        <dbReference type="EMBL" id="SDC72082.1"/>
    </source>
</evidence>
<feature type="transmembrane region" description="Helical" evidence="1">
    <location>
        <begin position="47"/>
        <end position="67"/>
    </location>
</feature>
<dbReference type="RefSeq" id="WP_143019701.1">
    <property type="nucleotide sequence ID" value="NZ_FMZO01000003.1"/>
</dbReference>
<feature type="signal peptide" evidence="2">
    <location>
        <begin position="1"/>
        <end position="19"/>
    </location>
</feature>
<keyword evidence="1" id="KW-0472">Membrane</keyword>
<dbReference type="EMBL" id="FMZO01000003">
    <property type="protein sequence ID" value="SDC72082.1"/>
    <property type="molecule type" value="Genomic_DNA"/>
</dbReference>
<keyword evidence="2" id="KW-0732">Signal</keyword>
<dbReference type="STRING" id="1285928.SAMN04487894_103419"/>
<gene>
    <name evidence="3" type="ORF">SAMN04487894_103419</name>
</gene>
<dbReference type="AlphaFoldDB" id="A0A1G6NVW7"/>
<evidence type="ECO:0000256" key="2">
    <source>
        <dbReference type="SAM" id="SignalP"/>
    </source>
</evidence>
<name>A0A1G6NVW7_NIADE</name>
<organism evidence="3 4">
    <name type="scientific">Niabella drilacis (strain DSM 25811 / CCM 8410 / CCUG 62505 / LMG 26954 / E90)</name>
    <dbReference type="NCBI Taxonomy" id="1285928"/>
    <lineage>
        <taxon>Bacteria</taxon>
        <taxon>Pseudomonadati</taxon>
        <taxon>Bacteroidota</taxon>
        <taxon>Chitinophagia</taxon>
        <taxon>Chitinophagales</taxon>
        <taxon>Chitinophagaceae</taxon>
        <taxon>Niabella</taxon>
    </lineage>
</organism>
<evidence type="ECO:0000256" key="1">
    <source>
        <dbReference type="SAM" id="Phobius"/>
    </source>
</evidence>
<feature type="chain" id="PRO_5011683420" evidence="2">
    <location>
        <begin position="20"/>
        <end position="146"/>
    </location>
</feature>
<feature type="transmembrane region" description="Helical" evidence="1">
    <location>
        <begin position="88"/>
        <end position="106"/>
    </location>
</feature>